<dbReference type="AlphaFoldDB" id="A0A5E4XRY7"/>
<accession>A0A5E4XRY7</accession>
<evidence type="ECO:0000313" key="1">
    <source>
        <dbReference type="EMBL" id="VVE39179.1"/>
    </source>
</evidence>
<name>A0A5E4XRY7_9BURK</name>
<dbReference type="RefSeq" id="WP_150610433.1">
    <property type="nucleotide sequence ID" value="NZ_CABPRY010000012.1"/>
</dbReference>
<organism evidence="1 2">
    <name type="scientific">Pandoraea cepalis</name>
    <dbReference type="NCBI Taxonomy" id="2508294"/>
    <lineage>
        <taxon>Bacteria</taxon>
        <taxon>Pseudomonadati</taxon>
        <taxon>Pseudomonadota</taxon>
        <taxon>Betaproteobacteria</taxon>
        <taxon>Burkholderiales</taxon>
        <taxon>Burkholderiaceae</taxon>
        <taxon>Pandoraea</taxon>
    </lineage>
</organism>
<protein>
    <submittedName>
        <fullName evidence="1">Uncharacterized protein</fullName>
    </submittedName>
</protein>
<proteinExistence type="predicted"/>
<dbReference type="EMBL" id="CABPRY010000012">
    <property type="protein sequence ID" value="VVE39179.1"/>
    <property type="molecule type" value="Genomic_DNA"/>
</dbReference>
<gene>
    <name evidence="1" type="ORF">PCE31107_04066</name>
</gene>
<reference evidence="1 2" key="1">
    <citation type="submission" date="2019-08" db="EMBL/GenBank/DDBJ databases">
        <authorList>
            <person name="Peeters C."/>
        </authorList>
    </citation>
    <scope>NUCLEOTIDE SEQUENCE [LARGE SCALE GENOMIC DNA]</scope>
    <source>
        <strain evidence="1 2">LMG 31107</strain>
    </source>
</reference>
<evidence type="ECO:0000313" key="2">
    <source>
        <dbReference type="Proteomes" id="UP000396788"/>
    </source>
</evidence>
<dbReference type="Proteomes" id="UP000396788">
    <property type="component" value="Unassembled WGS sequence"/>
</dbReference>
<sequence length="89" mass="9991">MTEEKSRLFFREVNLRHGCCQAQGIAVGWDSKELDALVRLIEGAASLQGTVYMLASTLDMVCDINNMSRPQISKYALELIERIRTGVVE</sequence>